<proteinExistence type="predicted"/>
<dbReference type="Proteomes" id="UP001295469">
    <property type="component" value="Chromosome A09"/>
</dbReference>
<protein>
    <submittedName>
        <fullName evidence="1">(rape) hypothetical protein</fullName>
    </submittedName>
</protein>
<name>A0A816P832_BRANA</name>
<dbReference type="AlphaFoldDB" id="A0A816P832"/>
<dbReference type="InterPro" id="IPR015421">
    <property type="entry name" value="PyrdxlP-dep_Trfase_major"/>
</dbReference>
<organism evidence="1">
    <name type="scientific">Brassica napus</name>
    <name type="common">Rape</name>
    <dbReference type="NCBI Taxonomy" id="3708"/>
    <lineage>
        <taxon>Eukaryota</taxon>
        <taxon>Viridiplantae</taxon>
        <taxon>Streptophyta</taxon>
        <taxon>Embryophyta</taxon>
        <taxon>Tracheophyta</taxon>
        <taxon>Spermatophyta</taxon>
        <taxon>Magnoliopsida</taxon>
        <taxon>eudicotyledons</taxon>
        <taxon>Gunneridae</taxon>
        <taxon>Pentapetalae</taxon>
        <taxon>rosids</taxon>
        <taxon>malvids</taxon>
        <taxon>Brassicales</taxon>
        <taxon>Brassicaceae</taxon>
        <taxon>Brassiceae</taxon>
        <taxon>Brassica</taxon>
    </lineage>
</organism>
<accession>A0A816P832</accession>
<dbReference type="Gene3D" id="3.40.640.10">
    <property type="entry name" value="Type I PLP-dependent aspartate aminotransferase-like (Major domain)"/>
    <property type="match status" value="1"/>
</dbReference>
<sequence length="152" mass="16500">MEIEKRNDALWQGKCSGTVYVCDTIGGSTRMVRNVCLEEAMRRHVNRNTPSWYCLEMPIVGSARGFPHGIIYPVEALGQLALSYGICFYDLCLGGFVLPFACELGAQQRPNRHVSGQVKANPGPIKGGLAPIYGAAGKMPDPGMVWLVQVGT</sequence>
<evidence type="ECO:0000313" key="1">
    <source>
        <dbReference type="EMBL" id="CAF2045176.1"/>
    </source>
</evidence>
<dbReference type="SMR" id="A0A816P832"/>
<gene>
    <name evidence="1" type="ORF">DARMORV10_A09P38200.1</name>
</gene>
<dbReference type="EMBL" id="HG994363">
    <property type="protein sequence ID" value="CAF2045176.1"/>
    <property type="molecule type" value="Genomic_DNA"/>
</dbReference>
<dbReference type="SUPFAM" id="SSF53383">
    <property type="entry name" value="PLP-dependent transferases"/>
    <property type="match status" value="1"/>
</dbReference>
<reference evidence="1" key="1">
    <citation type="submission" date="2021-01" db="EMBL/GenBank/DDBJ databases">
        <authorList>
            <consortium name="Genoscope - CEA"/>
            <person name="William W."/>
        </authorList>
    </citation>
    <scope>NUCLEOTIDE SEQUENCE</scope>
</reference>
<dbReference type="InterPro" id="IPR015424">
    <property type="entry name" value="PyrdxlP-dep_Trfase"/>
</dbReference>